<evidence type="ECO:0000313" key="2">
    <source>
        <dbReference type="Proteomes" id="UP001150603"/>
    </source>
</evidence>
<accession>A0ACC1J657</accession>
<keyword evidence="2" id="KW-1185">Reference proteome</keyword>
<evidence type="ECO:0000313" key="1">
    <source>
        <dbReference type="EMBL" id="KAJ1938845.1"/>
    </source>
</evidence>
<gene>
    <name evidence="1" type="ORF">FBU59_004314</name>
</gene>
<dbReference type="Proteomes" id="UP001150603">
    <property type="component" value="Unassembled WGS sequence"/>
</dbReference>
<name>A0ACC1J657_9FUNG</name>
<dbReference type="EMBL" id="JANBPW010003036">
    <property type="protein sequence ID" value="KAJ1938845.1"/>
    <property type="molecule type" value="Genomic_DNA"/>
</dbReference>
<protein>
    <submittedName>
        <fullName evidence="1">Uncharacterized protein</fullName>
    </submittedName>
</protein>
<proteinExistence type="predicted"/>
<organism evidence="1 2">
    <name type="scientific">Linderina macrospora</name>
    <dbReference type="NCBI Taxonomy" id="4868"/>
    <lineage>
        <taxon>Eukaryota</taxon>
        <taxon>Fungi</taxon>
        <taxon>Fungi incertae sedis</taxon>
        <taxon>Zoopagomycota</taxon>
        <taxon>Kickxellomycotina</taxon>
        <taxon>Kickxellomycetes</taxon>
        <taxon>Kickxellales</taxon>
        <taxon>Kickxellaceae</taxon>
        <taxon>Linderina</taxon>
    </lineage>
</organism>
<sequence>MPTLEKAIHNCFVVGVVAMLVAMVFMTIRFLTTGTDAHQNECKEKVKAATKPDTSKHEAYYAGFFHP</sequence>
<feature type="non-terminal residue" evidence="1">
    <location>
        <position position="67"/>
    </location>
</feature>
<comment type="caution">
    <text evidence="1">The sequence shown here is derived from an EMBL/GenBank/DDBJ whole genome shotgun (WGS) entry which is preliminary data.</text>
</comment>
<reference evidence="1" key="1">
    <citation type="submission" date="2022-07" db="EMBL/GenBank/DDBJ databases">
        <title>Phylogenomic reconstructions and comparative analyses of Kickxellomycotina fungi.</title>
        <authorList>
            <person name="Reynolds N.K."/>
            <person name="Stajich J.E."/>
            <person name="Barry K."/>
            <person name="Grigoriev I.V."/>
            <person name="Crous P."/>
            <person name="Smith M.E."/>
        </authorList>
    </citation>
    <scope>NUCLEOTIDE SEQUENCE</scope>
    <source>
        <strain evidence="1">NRRL 5244</strain>
    </source>
</reference>